<dbReference type="InterPro" id="IPR051474">
    <property type="entry name" value="Anti-sigma-K/W_factor"/>
</dbReference>
<dbReference type="EMBL" id="VHSG01000022">
    <property type="protein sequence ID" value="TQV71175.1"/>
    <property type="molecule type" value="Genomic_DNA"/>
</dbReference>
<dbReference type="InterPro" id="IPR018764">
    <property type="entry name" value="RskA_C"/>
</dbReference>
<dbReference type="Proteomes" id="UP000319732">
    <property type="component" value="Unassembled WGS sequence"/>
</dbReference>
<evidence type="ECO:0000259" key="2">
    <source>
        <dbReference type="Pfam" id="PF10099"/>
    </source>
</evidence>
<dbReference type="Pfam" id="PF10099">
    <property type="entry name" value="RskA_C"/>
    <property type="match status" value="1"/>
</dbReference>
<dbReference type="AlphaFoldDB" id="A0A545T1V5"/>
<name>A0A545T1V5_9GAMM</name>
<keyword evidence="1" id="KW-0812">Transmembrane</keyword>
<sequence>MSRQQTGHERMKDAGTQAFEYVTGTLRGTERDEFARQLQTSTTLRREVSFWEEQLFGLHNTEDTLAPRADTWQKISAGIAAPEPRLSTPARRGLLAWLPWGLSGALSLVLLFTLTLGPVWERGGPPAQPADYVAVLTDAEGGARLTALTAGDSQTMWLQWGEVELAADRALQLWAISRSDGETRSIAVLETTGAGQLALSDAHWRLVTDASFLILTEEESGGSPLDEPSDIVLARGECVRFEPGTNPS</sequence>
<feature type="domain" description="Anti-sigma K factor RskA C-terminal" evidence="2">
    <location>
        <begin position="123"/>
        <end position="229"/>
    </location>
</feature>
<dbReference type="GO" id="GO:0016989">
    <property type="term" value="F:sigma factor antagonist activity"/>
    <property type="evidence" value="ECO:0007669"/>
    <property type="project" value="TreeGrafter"/>
</dbReference>
<keyword evidence="1" id="KW-0472">Membrane</keyword>
<dbReference type="GO" id="GO:0005886">
    <property type="term" value="C:plasma membrane"/>
    <property type="evidence" value="ECO:0007669"/>
    <property type="project" value="InterPro"/>
</dbReference>
<dbReference type="OrthoDB" id="5298046at2"/>
<evidence type="ECO:0000313" key="3">
    <source>
        <dbReference type="EMBL" id="TQV71175.1"/>
    </source>
</evidence>
<dbReference type="PANTHER" id="PTHR37461:SF1">
    <property type="entry name" value="ANTI-SIGMA-K FACTOR RSKA"/>
    <property type="match status" value="1"/>
</dbReference>
<dbReference type="PANTHER" id="PTHR37461">
    <property type="entry name" value="ANTI-SIGMA-K FACTOR RSKA"/>
    <property type="match status" value="1"/>
</dbReference>
<comment type="caution">
    <text evidence="3">The sequence shown here is derived from an EMBL/GenBank/DDBJ whole genome shotgun (WGS) entry which is preliminary data.</text>
</comment>
<reference evidence="3 4" key="1">
    <citation type="submission" date="2019-06" db="EMBL/GenBank/DDBJ databases">
        <title>Whole genome sequence for Cellvibrionaceae sp. R142.</title>
        <authorList>
            <person name="Wang G."/>
        </authorList>
    </citation>
    <scope>NUCLEOTIDE SEQUENCE [LARGE SCALE GENOMIC DNA]</scope>
    <source>
        <strain evidence="3 4">R142</strain>
    </source>
</reference>
<proteinExistence type="predicted"/>
<evidence type="ECO:0000256" key="1">
    <source>
        <dbReference type="SAM" id="Phobius"/>
    </source>
</evidence>
<feature type="transmembrane region" description="Helical" evidence="1">
    <location>
        <begin position="94"/>
        <end position="120"/>
    </location>
</feature>
<dbReference type="RefSeq" id="WP_142928717.1">
    <property type="nucleotide sequence ID" value="NZ_ML660100.1"/>
</dbReference>
<evidence type="ECO:0000313" key="4">
    <source>
        <dbReference type="Proteomes" id="UP000319732"/>
    </source>
</evidence>
<organism evidence="3 4">
    <name type="scientific">Exilibacterium tricleocarpae</name>
    <dbReference type="NCBI Taxonomy" id="2591008"/>
    <lineage>
        <taxon>Bacteria</taxon>
        <taxon>Pseudomonadati</taxon>
        <taxon>Pseudomonadota</taxon>
        <taxon>Gammaproteobacteria</taxon>
        <taxon>Cellvibrionales</taxon>
        <taxon>Cellvibrionaceae</taxon>
        <taxon>Exilibacterium</taxon>
    </lineage>
</organism>
<gene>
    <name evidence="3" type="ORF">FKG94_20010</name>
</gene>
<protein>
    <recommendedName>
        <fullName evidence="2">Anti-sigma K factor RskA C-terminal domain-containing protein</fullName>
    </recommendedName>
</protein>
<keyword evidence="1" id="KW-1133">Transmembrane helix</keyword>
<keyword evidence="4" id="KW-1185">Reference proteome</keyword>
<dbReference type="GO" id="GO:0006417">
    <property type="term" value="P:regulation of translation"/>
    <property type="evidence" value="ECO:0007669"/>
    <property type="project" value="TreeGrafter"/>
</dbReference>
<accession>A0A545T1V5</accession>